<keyword evidence="2" id="KW-1185">Reference proteome</keyword>
<evidence type="ECO:0000313" key="1">
    <source>
        <dbReference type="EMBL" id="MDN3712961.1"/>
    </source>
</evidence>
<gene>
    <name evidence="1" type="ORF">QWZ10_16590</name>
</gene>
<dbReference type="EMBL" id="JAUFRC010000001">
    <property type="protein sequence ID" value="MDN3712961.1"/>
    <property type="molecule type" value="Genomic_DNA"/>
</dbReference>
<comment type="caution">
    <text evidence="1">The sequence shown here is derived from an EMBL/GenBank/DDBJ whole genome shotgun (WGS) entry which is preliminary data.</text>
</comment>
<evidence type="ECO:0008006" key="3">
    <source>
        <dbReference type="Google" id="ProtNLM"/>
    </source>
</evidence>
<proteinExistence type="predicted"/>
<reference evidence="2" key="1">
    <citation type="journal article" date="2019" name="Int. J. Syst. Evol. Microbiol.">
        <title>The Global Catalogue of Microorganisms (GCM) 10K type strain sequencing project: providing services to taxonomists for standard genome sequencing and annotation.</title>
        <authorList>
            <consortium name="The Broad Institute Genomics Platform"/>
            <consortium name="The Broad Institute Genome Sequencing Center for Infectious Disease"/>
            <person name="Wu L."/>
            <person name="Ma J."/>
        </authorList>
    </citation>
    <scope>NUCLEOTIDE SEQUENCE [LARGE SCALE GENOMIC DNA]</scope>
    <source>
        <strain evidence="2">CECT 8482</strain>
    </source>
</reference>
<protein>
    <recommendedName>
        <fullName evidence="3">Cytochrome-c peroxidase</fullName>
    </recommendedName>
</protein>
<evidence type="ECO:0000313" key="2">
    <source>
        <dbReference type="Proteomes" id="UP001243846"/>
    </source>
</evidence>
<name>A0ABT8D9G5_9RHOB</name>
<dbReference type="Proteomes" id="UP001243846">
    <property type="component" value="Unassembled WGS sequence"/>
</dbReference>
<organism evidence="1 2">
    <name type="scientific">Paracoccus cavernae</name>
    <dbReference type="NCBI Taxonomy" id="1571207"/>
    <lineage>
        <taxon>Bacteria</taxon>
        <taxon>Pseudomonadati</taxon>
        <taxon>Pseudomonadota</taxon>
        <taxon>Alphaproteobacteria</taxon>
        <taxon>Rhodobacterales</taxon>
        <taxon>Paracoccaceae</taxon>
        <taxon>Paracoccus</taxon>
    </lineage>
</organism>
<dbReference type="InterPro" id="IPR036909">
    <property type="entry name" value="Cyt_c-like_dom_sf"/>
</dbReference>
<accession>A0ABT8D9G5</accession>
<dbReference type="Gene3D" id="1.10.760.10">
    <property type="entry name" value="Cytochrome c-like domain"/>
    <property type="match status" value="1"/>
</dbReference>
<sequence>MKELKSGLTVSDARVDALVAFLETLTDARYEPLLEEQRAARAAAKAGEGE</sequence>